<name>A0A3B0WWR7_9ZZZZ</name>
<protein>
    <submittedName>
        <fullName evidence="3">Uncharacterized protein</fullName>
    </submittedName>
</protein>
<dbReference type="InterPro" id="IPR013360">
    <property type="entry name" value="Pilus_4_PilW"/>
</dbReference>
<dbReference type="SMART" id="SM00028">
    <property type="entry name" value="TPR"/>
    <property type="match status" value="3"/>
</dbReference>
<evidence type="ECO:0000256" key="1">
    <source>
        <dbReference type="ARBA" id="ARBA00022737"/>
    </source>
</evidence>
<accession>A0A3B0WWR7</accession>
<dbReference type="PROSITE" id="PS50005">
    <property type="entry name" value="TPR"/>
    <property type="match status" value="1"/>
</dbReference>
<dbReference type="AlphaFoldDB" id="A0A3B0WWR7"/>
<dbReference type="PANTHER" id="PTHR44943:SF8">
    <property type="entry name" value="TPR REPEAT-CONTAINING PROTEIN MJ0263"/>
    <property type="match status" value="1"/>
</dbReference>
<organism evidence="3">
    <name type="scientific">hydrothermal vent metagenome</name>
    <dbReference type="NCBI Taxonomy" id="652676"/>
    <lineage>
        <taxon>unclassified sequences</taxon>
        <taxon>metagenomes</taxon>
        <taxon>ecological metagenomes</taxon>
    </lineage>
</organism>
<sequence length="254" mass="29127">MQIKLWSILFLLSTLAACASTPSEVRQEKKDNEAAEINVQLAAGYMRRGELEVAQEKLLRAIKYDDEYVPAYVTLAVLLTMLDRPEEAEERYLEALNLDSKDPDLHNNYGTFLCGIKKYHEAIAEFEQTLRNQFYKTPEVAHANIGYCLLQTEKPNYKKIEKHLRKALKLRPNMPTAMLAMAEMGVATKQYLMARAYSQRLHSFVEPTAHSLWIQIQAEYALGDKKYFLKVSKVLLDNFPKSDEADKLMGLSNL</sequence>
<dbReference type="PROSITE" id="PS51257">
    <property type="entry name" value="PROKAR_LIPOPROTEIN"/>
    <property type="match status" value="1"/>
</dbReference>
<keyword evidence="1" id="KW-0677">Repeat</keyword>
<evidence type="ECO:0000313" key="3">
    <source>
        <dbReference type="EMBL" id="VAW60478.1"/>
    </source>
</evidence>
<dbReference type="Gene3D" id="1.25.40.10">
    <property type="entry name" value="Tetratricopeptide repeat domain"/>
    <property type="match status" value="1"/>
</dbReference>
<gene>
    <name evidence="3" type="ORF">MNBD_GAMMA08-2122</name>
</gene>
<keyword evidence="2" id="KW-0802">TPR repeat</keyword>
<reference evidence="3" key="1">
    <citation type="submission" date="2018-06" db="EMBL/GenBank/DDBJ databases">
        <authorList>
            <person name="Zhirakovskaya E."/>
        </authorList>
    </citation>
    <scope>NUCLEOTIDE SEQUENCE</scope>
</reference>
<dbReference type="NCBIfam" id="TIGR02521">
    <property type="entry name" value="type_IV_pilW"/>
    <property type="match status" value="1"/>
</dbReference>
<dbReference type="EMBL" id="UOFH01000145">
    <property type="protein sequence ID" value="VAW60478.1"/>
    <property type="molecule type" value="Genomic_DNA"/>
</dbReference>
<dbReference type="InterPro" id="IPR051685">
    <property type="entry name" value="Ycf3/AcsC/BcsC/TPR_MFPF"/>
</dbReference>
<dbReference type="InterPro" id="IPR011990">
    <property type="entry name" value="TPR-like_helical_dom_sf"/>
</dbReference>
<dbReference type="SUPFAM" id="SSF48452">
    <property type="entry name" value="TPR-like"/>
    <property type="match status" value="1"/>
</dbReference>
<dbReference type="InterPro" id="IPR019734">
    <property type="entry name" value="TPR_rpt"/>
</dbReference>
<dbReference type="Pfam" id="PF13432">
    <property type="entry name" value="TPR_16"/>
    <property type="match status" value="1"/>
</dbReference>
<proteinExistence type="predicted"/>
<dbReference type="PANTHER" id="PTHR44943">
    <property type="entry name" value="CELLULOSE SYNTHASE OPERON PROTEIN C"/>
    <property type="match status" value="1"/>
</dbReference>
<evidence type="ECO:0000256" key="2">
    <source>
        <dbReference type="ARBA" id="ARBA00022803"/>
    </source>
</evidence>